<accession>A0A2V3IJK4</accession>
<proteinExistence type="predicted"/>
<feature type="region of interest" description="Disordered" evidence="1">
    <location>
        <begin position="244"/>
        <end position="271"/>
    </location>
</feature>
<dbReference type="OrthoDB" id="10401812at2759"/>
<reference evidence="2 3" key="1">
    <citation type="journal article" date="2018" name="Mol. Biol. Evol.">
        <title>Analysis of the draft genome of the red seaweed Gracilariopsis chorda provides insights into genome size evolution in Rhodophyta.</title>
        <authorList>
            <person name="Lee J."/>
            <person name="Yang E.C."/>
            <person name="Graf L."/>
            <person name="Yang J.H."/>
            <person name="Qiu H."/>
            <person name="Zel Zion U."/>
            <person name="Chan C.X."/>
            <person name="Stephens T.G."/>
            <person name="Weber A.P.M."/>
            <person name="Boo G.H."/>
            <person name="Boo S.M."/>
            <person name="Kim K.M."/>
            <person name="Shin Y."/>
            <person name="Jung M."/>
            <person name="Lee S.J."/>
            <person name="Yim H.S."/>
            <person name="Lee J.H."/>
            <person name="Bhattacharya D."/>
            <person name="Yoon H.S."/>
        </authorList>
    </citation>
    <scope>NUCLEOTIDE SEQUENCE [LARGE SCALE GENOMIC DNA]</scope>
    <source>
        <strain evidence="2 3">SKKU-2015</strain>
        <tissue evidence="2">Whole body</tissue>
    </source>
</reference>
<dbReference type="AlphaFoldDB" id="A0A2V3IJK4"/>
<feature type="compositionally biased region" description="Polar residues" evidence="1">
    <location>
        <begin position="454"/>
        <end position="465"/>
    </location>
</feature>
<feature type="region of interest" description="Disordered" evidence="1">
    <location>
        <begin position="159"/>
        <end position="183"/>
    </location>
</feature>
<feature type="region of interest" description="Disordered" evidence="1">
    <location>
        <begin position="1"/>
        <end position="51"/>
    </location>
</feature>
<keyword evidence="3" id="KW-1185">Reference proteome</keyword>
<sequence length="523" mass="59867">MIPHRRPYLRTRTELQRPPTPTRRRGRSIFAPSSTSVSRSASSAPIRSIPKRIPQGTPFFNERTEVEWVLRGACNDRRLVQLALERAARAVKEERQHRPCPKRPPRSFNSDVDALLQPRRKGPRAPSAPLDTRYRETVSYDSRRIPLCYNRGMHYRRTRRTDPENELLSNAKRANSASGEPDRCEWYDPQTDYDWRLPRGRAQRRTDFLSDFGERHYERERSLWSASSASEYDSKWCRNADRADRRSPSSWRDDASIGRPRDRTGKRIGSSGSRWRDLLARKELVDHNSDAYYCESLQDKTNDLSPRSSLDIEEATSFYSWDEPHSTSIREWRSNHSLSYKPQPTTRPRNIKAIGRQICFNDLSSIVDASNEPCVSYDRQIFDPVSKLWTYVEACQPSSSPWEMRAVGSPVTWSPSGTEEGASSGSRQAAPVSAHSNTMHETVSPPVPDRKPVDNSTQRRYSSPGFSAVTNAMDAKRAFMATRDFWLGTTRKSVYGPANLEAVIFASEFDDVTQGILRRASVV</sequence>
<dbReference type="Proteomes" id="UP000247409">
    <property type="component" value="Unassembled WGS sequence"/>
</dbReference>
<organism evidence="2 3">
    <name type="scientific">Gracilariopsis chorda</name>
    <dbReference type="NCBI Taxonomy" id="448386"/>
    <lineage>
        <taxon>Eukaryota</taxon>
        <taxon>Rhodophyta</taxon>
        <taxon>Florideophyceae</taxon>
        <taxon>Rhodymeniophycidae</taxon>
        <taxon>Gracilariales</taxon>
        <taxon>Gracilariaceae</taxon>
        <taxon>Gracilariopsis</taxon>
    </lineage>
</organism>
<feature type="region of interest" description="Disordered" evidence="1">
    <location>
        <begin position="90"/>
        <end position="132"/>
    </location>
</feature>
<feature type="compositionally biased region" description="Basic and acidic residues" evidence="1">
    <location>
        <begin position="244"/>
        <end position="265"/>
    </location>
</feature>
<gene>
    <name evidence="2" type="ORF">BWQ96_07993</name>
</gene>
<evidence type="ECO:0000313" key="3">
    <source>
        <dbReference type="Proteomes" id="UP000247409"/>
    </source>
</evidence>
<evidence type="ECO:0000256" key="1">
    <source>
        <dbReference type="SAM" id="MobiDB-lite"/>
    </source>
</evidence>
<protein>
    <submittedName>
        <fullName evidence="2">Uncharacterized protein</fullName>
    </submittedName>
</protein>
<feature type="compositionally biased region" description="Low complexity" evidence="1">
    <location>
        <begin position="31"/>
        <end position="48"/>
    </location>
</feature>
<name>A0A2V3IJK4_9FLOR</name>
<feature type="region of interest" description="Disordered" evidence="1">
    <location>
        <begin position="400"/>
        <end position="465"/>
    </location>
</feature>
<dbReference type="EMBL" id="NBIV01000169">
    <property type="protein sequence ID" value="PXF42274.1"/>
    <property type="molecule type" value="Genomic_DNA"/>
</dbReference>
<feature type="compositionally biased region" description="Polar residues" evidence="1">
    <location>
        <begin position="411"/>
        <end position="427"/>
    </location>
</feature>
<comment type="caution">
    <text evidence="2">The sequence shown here is derived from an EMBL/GenBank/DDBJ whole genome shotgun (WGS) entry which is preliminary data.</text>
</comment>
<evidence type="ECO:0000313" key="2">
    <source>
        <dbReference type="EMBL" id="PXF42274.1"/>
    </source>
</evidence>